<evidence type="ECO:0000313" key="13">
    <source>
        <dbReference type="EMBL" id="KAJ3651022.1"/>
    </source>
</evidence>
<gene>
    <name evidence="13" type="ORF">Zmor_017085</name>
</gene>
<evidence type="ECO:0000256" key="9">
    <source>
        <dbReference type="ARBA" id="ARBA00023125"/>
    </source>
</evidence>
<feature type="domain" description="C2H2-type" evidence="12">
    <location>
        <begin position="153"/>
        <end position="181"/>
    </location>
</feature>
<evidence type="ECO:0000256" key="6">
    <source>
        <dbReference type="ARBA" id="ARBA00022737"/>
    </source>
</evidence>
<reference evidence="13" key="1">
    <citation type="journal article" date="2023" name="G3 (Bethesda)">
        <title>Whole genome assemblies of Zophobas morio and Tenebrio molitor.</title>
        <authorList>
            <person name="Kaur S."/>
            <person name="Stinson S.A."/>
            <person name="diCenzo G.C."/>
        </authorList>
    </citation>
    <scope>NUCLEOTIDE SEQUENCE</scope>
    <source>
        <strain evidence="13">QUZm001</strain>
    </source>
</reference>
<comment type="subcellular location">
    <subcellularLocation>
        <location evidence="2">Nucleus</location>
    </subcellularLocation>
</comment>
<dbReference type="Proteomes" id="UP001168821">
    <property type="component" value="Unassembled WGS sequence"/>
</dbReference>
<evidence type="ECO:0000259" key="12">
    <source>
        <dbReference type="PROSITE" id="PS50157"/>
    </source>
</evidence>
<dbReference type="SMART" id="SM00355">
    <property type="entry name" value="ZnF_C2H2"/>
    <property type="match status" value="3"/>
</dbReference>
<dbReference type="PANTHER" id="PTHR24392">
    <property type="entry name" value="ZINC FINGER PROTEIN"/>
    <property type="match status" value="1"/>
</dbReference>
<evidence type="ECO:0000256" key="11">
    <source>
        <dbReference type="PROSITE-ProRule" id="PRU00042"/>
    </source>
</evidence>
<evidence type="ECO:0000256" key="2">
    <source>
        <dbReference type="ARBA" id="ARBA00004123"/>
    </source>
</evidence>
<organism evidence="13 14">
    <name type="scientific">Zophobas morio</name>
    <dbReference type="NCBI Taxonomy" id="2755281"/>
    <lineage>
        <taxon>Eukaryota</taxon>
        <taxon>Metazoa</taxon>
        <taxon>Ecdysozoa</taxon>
        <taxon>Arthropoda</taxon>
        <taxon>Hexapoda</taxon>
        <taxon>Insecta</taxon>
        <taxon>Pterygota</taxon>
        <taxon>Neoptera</taxon>
        <taxon>Endopterygota</taxon>
        <taxon>Coleoptera</taxon>
        <taxon>Polyphaga</taxon>
        <taxon>Cucujiformia</taxon>
        <taxon>Tenebrionidae</taxon>
        <taxon>Zophobas</taxon>
    </lineage>
</organism>
<keyword evidence="5" id="KW-0479">Metal-binding</keyword>
<evidence type="ECO:0000256" key="10">
    <source>
        <dbReference type="ARBA" id="ARBA00023242"/>
    </source>
</evidence>
<comment type="caution">
    <text evidence="13">The sequence shown here is derived from an EMBL/GenBank/DDBJ whole genome shotgun (WGS) entry which is preliminary data.</text>
</comment>
<evidence type="ECO:0000256" key="4">
    <source>
        <dbReference type="ARBA" id="ARBA00022492"/>
    </source>
</evidence>
<keyword evidence="4" id="KW-0302">Gap protein</keyword>
<keyword evidence="9" id="KW-0238">DNA-binding</keyword>
<evidence type="ECO:0000256" key="5">
    <source>
        <dbReference type="ARBA" id="ARBA00022723"/>
    </source>
</evidence>
<dbReference type="PROSITE" id="PS50157">
    <property type="entry name" value="ZINC_FINGER_C2H2_2"/>
    <property type="match status" value="1"/>
</dbReference>
<protein>
    <recommendedName>
        <fullName evidence="3">Protein hunchback</fullName>
    </recommendedName>
</protein>
<dbReference type="Gene3D" id="3.30.160.60">
    <property type="entry name" value="Classic Zinc Finger"/>
    <property type="match status" value="2"/>
</dbReference>
<dbReference type="GO" id="GO:0008270">
    <property type="term" value="F:zinc ion binding"/>
    <property type="evidence" value="ECO:0007669"/>
    <property type="project" value="UniProtKB-KW"/>
</dbReference>
<evidence type="ECO:0000313" key="14">
    <source>
        <dbReference type="Proteomes" id="UP001168821"/>
    </source>
</evidence>
<evidence type="ECO:0000256" key="3">
    <source>
        <dbReference type="ARBA" id="ARBA00013638"/>
    </source>
</evidence>
<keyword evidence="14" id="KW-1185">Reference proteome</keyword>
<keyword evidence="10" id="KW-0539">Nucleus</keyword>
<comment type="function">
    <text evidence="1">Gap class segmentation protein that controls development of head structures.</text>
</comment>
<dbReference type="AlphaFoldDB" id="A0AA38MCE8"/>
<evidence type="ECO:0000256" key="7">
    <source>
        <dbReference type="ARBA" id="ARBA00022771"/>
    </source>
</evidence>
<dbReference type="EMBL" id="JALNTZ010000005">
    <property type="protein sequence ID" value="KAJ3651022.1"/>
    <property type="molecule type" value="Genomic_DNA"/>
</dbReference>
<sequence>MFTQNENWTVVANGRLGRFSHPVCSLKVEKSTNQSTPSSLFNCEDAPIEVYFCKELNFQTYLKVFLTQNFNTCHSINRNYIPRLYTCDKCRFESHFALKWLQHSVSCSETKEKPAKATSLDTCDQCGFKTKHKAYLKRHIAAHFVDEKDITWHKCSQCSYKAKHKVSLRNHIQTHHVDEKDVEWYECTKCPYKAKLKVRLRYHERKTHNCYLFIIINKDFKFNVYCVLPTQA</sequence>
<dbReference type="InterPro" id="IPR013087">
    <property type="entry name" value="Znf_C2H2_type"/>
</dbReference>
<keyword evidence="6" id="KW-0677">Repeat</keyword>
<proteinExistence type="predicted"/>
<dbReference type="GO" id="GO:0005634">
    <property type="term" value="C:nucleus"/>
    <property type="evidence" value="ECO:0007669"/>
    <property type="project" value="UniProtKB-SubCell"/>
</dbReference>
<keyword evidence="4" id="KW-0217">Developmental protein</keyword>
<accession>A0AA38MCE8</accession>
<name>A0AA38MCE8_9CUCU</name>
<dbReference type="GO" id="GO:0003677">
    <property type="term" value="F:DNA binding"/>
    <property type="evidence" value="ECO:0007669"/>
    <property type="project" value="UniProtKB-KW"/>
</dbReference>
<keyword evidence="8" id="KW-0862">Zinc</keyword>
<dbReference type="PANTHER" id="PTHR24392:SF49">
    <property type="entry name" value="PROTEIN HUNCHBACK"/>
    <property type="match status" value="1"/>
</dbReference>
<evidence type="ECO:0000256" key="1">
    <source>
        <dbReference type="ARBA" id="ARBA00003983"/>
    </source>
</evidence>
<evidence type="ECO:0000256" key="8">
    <source>
        <dbReference type="ARBA" id="ARBA00022833"/>
    </source>
</evidence>
<keyword evidence="7 11" id="KW-0863">Zinc-finger</keyword>